<comment type="caution">
    <text evidence="1">The sequence shown here is derived from an EMBL/GenBank/DDBJ whole genome shotgun (WGS) entry which is preliminary data.</text>
</comment>
<dbReference type="Proteomes" id="UP000499080">
    <property type="component" value="Unassembled WGS sequence"/>
</dbReference>
<protein>
    <submittedName>
        <fullName evidence="1">Uncharacterized protein</fullName>
    </submittedName>
</protein>
<reference evidence="1 2" key="1">
    <citation type="journal article" date="2019" name="Sci. Rep.">
        <title>Orb-weaving spider Araneus ventricosus genome elucidates the spidroin gene catalogue.</title>
        <authorList>
            <person name="Kono N."/>
            <person name="Nakamura H."/>
            <person name="Ohtoshi R."/>
            <person name="Moran D.A.P."/>
            <person name="Shinohara A."/>
            <person name="Yoshida Y."/>
            <person name="Fujiwara M."/>
            <person name="Mori M."/>
            <person name="Tomita M."/>
            <person name="Arakawa K."/>
        </authorList>
    </citation>
    <scope>NUCLEOTIDE SEQUENCE [LARGE SCALE GENOMIC DNA]</scope>
</reference>
<keyword evidence="2" id="KW-1185">Reference proteome</keyword>
<accession>A0A4Y2WQ56</accession>
<gene>
    <name evidence="1" type="ORF">AVEN_171259_1</name>
</gene>
<dbReference type="AlphaFoldDB" id="A0A4Y2WQ56"/>
<sequence>MIYPTGPRLAVRREECDEIGLKFSPDLYLSNSLIHCCLNGAQKLSTTGGWHSIPNRGLWSPTGPSPGSKKQILGVLVVVVKAVLTNLRALSQSNLAKHHNRN</sequence>
<name>A0A4Y2WQ56_ARAVE</name>
<dbReference type="EMBL" id="BGPR01063023">
    <property type="protein sequence ID" value="GBO38342.1"/>
    <property type="molecule type" value="Genomic_DNA"/>
</dbReference>
<organism evidence="1 2">
    <name type="scientific">Araneus ventricosus</name>
    <name type="common">Orbweaver spider</name>
    <name type="synonym">Epeira ventricosa</name>
    <dbReference type="NCBI Taxonomy" id="182803"/>
    <lineage>
        <taxon>Eukaryota</taxon>
        <taxon>Metazoa</taxon>
        <taxon>Ecdysozoa</taxon>
        <taxon>Arthropoda</taxon>
        <taxon>Chelicerata</taxon>
        <taxon>Arachnida</taxon>
        <taxon>Araneae</taxon>
        <taxon>Araneomorphae</taxon>
        <taxon>Entelegynae</taxon>
        <taxon>Araneoidea</taxon>
        <taxon>Araneidae</taxon>
        <taxon>Araneus</taxon>
    </lineage>
</organism>
<proteinExistence type="predicted"/>
<evidence type="ECO:0000313" key="2">
    <source>
        <dbReference type="Proteomes" id="UP000499080"/>
    </source>
</evidence>
<evidence type="ECO:0000313" key="1">
    <source>
        <dbReference type="EMBL" id="GBO38342.1"/>
    </source>
</evidence>